<dbReference type="OMA" id="IRRFPFG"/>
<protein>
    <submittedName>
        <fullName evidence="2">Plasmid stabilization system protein ParE</fullName>
    </submittedName>
</protein>
<dbReference type="Pfam" id="PF05016">
    <property type="entry name" value="ParE_toxin"/>
    <property type="match status" value="1"/>
</dbReference>
<evidence type="ECO:0000313" key="2">
    <source>
        <dbReference type="EMBL" id="PPK75793.1"/>
    </source>
</evidence>
<comment type="caution">
    <text evidence="2">The sequence shown here is derived from an EMBL/GenBank/DDBJ whole genome shotgun (WGS) entry which is preliminary data.</text>
</comment>
<name>A0A2S6HEH2_9GAMM</name>
<evidence type="ECO:0000313" key="3">
    <source>
        <dbReference type="Proteomes" id="UP000240010"/>
    </source>
</evidence>
<accession>A0A2S6HEH2</accession>
<evidence type="ECO:0000256" key="1">
    <source>
        <dbReference type="ARBA" id="ARBA00022649"/>
    </source>
</evidence>
<keyword evidence="1" id="KW-1277">Toxin-antitoxin system</keyword>
<gene>
    <name evidence="2" type="ORF">B0F87_105265</name>
</gene>
<dbReference type="InterPro" id="IPR007712">
    <property type="entry name" value="RelE/ParE_toxin"/>
</dbReference>
<sequence>MKFFLHPQAQEELEQTVLFYKKQQAGLEKRFIEAAEDAINRACRNPLLYRKIDDDVRKCRLLHFPYAIIFRPRSAQVEIIAIMHLRKQPNYWQSRK</sequence>
<dbReference type="EMBL" id="PTIZ01000005">
    <property type="protein sequence ID" value="PPK75793.1"/>
    <property type="molecule type" value="Genomic_DNA"/>
</dbReference>
<dbReference type="Gene3D" id="3.30.2310.20">
    <property type="entry name" value="RelE-like"/>
    <property type="match status" value="1"/>
</dbReference>
<reference evidence="2 3" key="1">
    <citation type="submission" date="2018-02" db="EMBL/GenBank/DDBJ databases">
        <title>Subsurface microbial communities from deep shales in Ohio and West Virginia, USA.</title>
        <authorList>
            <person name="Wrighton K."/>
        </authorList>
    </citation>
    <scope>NUCLEOTIDE SEQUENCE [LARGE SCALE GENOMIC DNA]</scope>
    <source>
        <strain evidence="2 3">OWC-DMM</strain>
    </source>
</reference>
<dbReference type="AlphaFoldDB" id="A0A2S6HEH2"/>
<dbReference type="RefSeq" id="WP_006892200.1">
    <property type="nucleotide sequence ID" value="NZ_PTIZ01000005.1"/>
</dbReference>
<dbReference type="InterPro" id="IPR035093">
    <property type="entry name" value="RelE/ParE_toxin_dom_sf"/>
</dbReference>
<dbReference type="Proteomes" id="UP000240010">
    <property type="component" value="Unassembled WGS sequence"/>
</dbReference>
<proteinExistence type="predicted"/>
<organism evidence="2 3">
    <name type="scientific">Methylobacter tundripaludum</name>
    <dbReference type="NCBI Taxonomy" id="173365"/>
    <lineage>
        <taxon>Bacteria</taxon>
        <taxon>Pseudomonadati</taxon>
        <taxon>Pseudomonadota</taxon>
        <taxon>Gammaproteobacteria</taxon>
        <taxon>Methylococcales</taxon>
        <taxon>Methylococcaceae</taxon>
        <taxon>Methylobacter</taxon>
    </lineage>
</organism>